<dbReference type="PANTHER" id="PTHR12400">
    <property type="entry name" value="INOSITOL POLYPHOSPHATE KINASE"/>
    <property type="match status" value="1"/>
</dbReference>
<dbReference type="EMBL" id="FN668661">
    <property type="protein sequence ID" value="CBK23431.2"/>
    <property type="molecule type" value="Genomic_DNA"/>
</dbReference>
<keyword evidence="3 4" id="KW-0418">Kinase</keyword>
<comment type="similarity">
    <text evidence="1 4">Belongs to the inositol phosphokinase (IPK) family.</text>
</comment>
<keyword evidence="6" id="KW-1185">Reference proteome</keyword>
<accession>D8M6L3</accession>
<dbReference type="GO" id="GO:0016301">
    <property type="term" value="F:kinase activity"/>
    <property type="evidence" value="ECO:0007669"/>
    <property type="project" value="UniProtKB-KW"/>
</dbReference>
<proteinExistence type="inferred from homology"/>
<dbReference type="InParanoid" id="D8M6L3"/>
<dbReference type="AlphaFoldDB" id="D8M6L3"/>
<dbReference type="PANTHER" id="PTHR12400:SF21">
    <property type="entry name" value="KINASE"/>
    <property type="match status" value="1"/>
</dbReference>
<dbReference type="Proteomes" id="UP000008312">
    <property type="component" value="Unassembled WGS sequence"/>
</dbReference>
<dbReference type="InterPro" id="IPR005522">
    <property type="entry name" value="IPK"/>
</dbReference>
<evidence type="ECO:0000256" key="4">
    <source>
        <dbReference type="RuleBase" id="RU363090"/>
    </source>
</evidence>
<dbReference type="EC" id="2.7.-.-" evidence="4"/>
<dbReference type="GO" id="GO:0005634">
    <property type="term" value="C:nucleus"/>
    <property type="evidence" value="ECO:0007669"/>
    <property type="project" value="TreeGrafter"/>
</dbReference>
<evidence type="ECO:0000313" key="6">
    <source>
        <dbReference type="Proteomes" id="UP000008312"/>
    </source>
</evidence>
<dbReference type="Gene3D" id="3.30.470.160">
    <property type="entry name" value="Inositol polyphosphate kinase"/>
    <property type="match status" value="1"/>
</dbReference>
<evidence type="ECO:0000256" key="2">
    <source>
        <dbReference type="ARBA" id="ARBA00022679"/>
    </source>
</evidence>
<evidence type="ECO:0000256" key="3">
    <source>
        <dbReference type="ARBA" id="ARBA00022777"/>
    </source>
</evidence>
<name>D8M6L3_BLAHO</name>
<dbReference type="GeneID" id="24920417"/>
<dbReference type="OrthoDB" id="2573163at2759"/>
<dbReference type="SUPFAM" id="SSF56104">
    <property type="entry name" value="SAICAR synthase-like"/>
    <property type="match status" value="1"/>
</dbReference>
<keyword evidence="2 4" id="KW-0808">Transferase</keyword>
<sequence>MGLISGHSKMFKLADGKIAKRCRLNEIECYESAYSSNLPILKFFTPYYGSCNEEDIHNTKNITASVFKDDLHGSESDESENYHSHFILLKDLETEFTYCCQLDVKLGTQTYWDKASPIKIARHQLTCKQTTTGSIGIRLCGLRMYDLSTHEWTIHNKAWGKQFSPETIEEALSSFFYKDNRLQPALLRSAIDQLCELRIYVRQCNWRFWSSSVLLTRSAEASSCVKVHLIDFGNGNFSGKYESADEGFVFGLSNLIAIFRHLLVLSS</sequence>
<evidence type="ECO:0000313" key="5">
    <source>
        <dbReference type="EMBL" id="CBK23431.2"/>
    </source>
</evidence>
<gene>
    <name evidence="5" type="ORF">GSBLH_T00003313001</name>
</gene>
<dbReference type="GO" id="GO:0005737">
    <property type="term" value="C:cytoplasm"/>
    <property type="evidence" value="ECO:0007669"/>
    <property type="project" value="TreeGrafter"/>
</dbReference>
<dbReference type="InterPro" id="IPR038286">
    <property type="entry name" value="IPK_sf"/>
</dbReference>
<protein>
    <recommendedName>
        <fullName evidence="4">Kinase</fullName>
        <ecNumber evidence="4">2.7.-.-</ecNumber>
    </recommendedName>
</protein>
<evidence type="ECO:0000256" key="1">
    <source>
        <dbReference type="ARBA" id="ARBA00007374"/>
    </source>
</evidence>
<dbReference type="RefSeq" id="XP_012897479.1">
    <property type="nucleotide sequence ID" value="XM_013042025.1"/>
</dbReference>
<dbReference type="GO" id="GO:0032958">
    <property type="term" value="P:inositol phosphate biosynthetic process"/>
    <property type="evidence" value="ECO:0007669"/>
    <property type="project" value="InterPro"/>
</dbReference>
<dbReference type="OMA" id="LFKDKHW"/>
<organism evidence="5">
    <name type="scientific">Blastocystis hominis</name>
    <dbReference type="NCBI Taxonomy" id="12968"/>
    <lineage>
        <taxon>Eukaryota</taxon>
        <taxon>Sar</taxon>
        <taxon>Stramenopiles</taxon>
        <taxon>Bigyra</taxon>
        <taxon>Opalozoa</taxon>
        <taxon>Opalinata</taxon>
        <taxon>Blastocystidae</taxon>
        <taxon>Blastocystis</taxon>
    </lineage>
</organism>
<reference evidence="5" key="1">
    <citation type="submission" date="2010-02" db="EMBL/GenBank/DDBJ databases">
        <title>Sequencing and annotation of the Blastocystis hominis genome.</title>
        <authorList>
            <person name="Wincker P."/>
        </authorList>
    </citation>
    <scope>NUCLEOTIDE SEQUENCE</scope>
    <source>
        <strain evidence="5">Singapore isolate B</strain>
    </source>
</reference>
<dbReference type="Pfam" id="PF03770">
    <property type="entry name" value="IPK"/>
    <property type="match status" value="1"/>
</dbReference>